<dbReference type="GO" id="GO:0006362">
    <property type="term" value="P:transcription elongation by RNA polymerase I"/>
    <property type="evidence" value="ECO:0007669"/>
    <property type="project" value="TreeGrafter"/>
</dbReference>
<keyword evidence="2" id="KW-0479">Metal-binding</keyword>
<evidence type="ECO:0000256" key="1">
    <source>
        <dbReference type="ARBA" id="ARBA00004123"/>
    </source>
</evidence>
<dbReference type="GO" id="GO:0005634">
    <property type="term" value="C:nucleus"/>
    <property type="evidence" value="ECO:0007669"/>
    <property type="project" value="UniProtKB-SubCell"/>
</dbReference>
<evidence type="ECO:0000256" key="5">
    <source>
        <dbReference type="ARBA" id="ARBA00023242"/>
    </source>
</evidence>
<dbReference type="PANTHER" id="PTHR11477:SF0">
    <property type="entry name" value="IP08861P-RELATED"/>
    <property type="match status" value="1"/>
</dbReference>
<dbReference type="Pfam" id="PF07500">
    <property type="entry name" value="TFIIS_M"/>
    <property type="match status" value="1"/>
</dbReference>
<dbReference type="GO" id="GO:0001139">
    <property type="term" value="F:RNA polymerase II complex recruiting activity"/>
    <property type="evidence" value="ECO:0007669"/>
    <property type="project" value="TreeGrafter"/>
</dbReference>
<reference evidence="12" key="1">
    <citation type="journal article" date="2022" name="G3 (Bethesda)">
        <title>High quality genome of the basidiomycete yeast Dioszegia hungarica PDD-24b-2 isolated from cloud water.</title>
        <authorList>
            <person name="Jarrige D."/>
            <person name="Haridas S."/>
            <person name="Bleykasten-Grosshans C."/>
            <person name="Joly M."/>
            <person name="Nadalig T."/>
            <person name="Sancelme M."/>
            <person name="Vuilleumier S."/>
            <person name="Grigoriev I.V."/>
            <person name="Amato P."/>
            <person name="Bringel F."/>
        </authorList>
    </citation>
    <scope>NUCLEOTIDE SEQUENCE</scope>
    <source>
        <strain evidence="12">PDD-24b-2</strain>
    </source>
</reference>
<comment type="caution">
    <text evidence="12">The sequence shown here is derived from an EMBL/GenBank/DDBJ whole genome shotgun (WGS) entry which is preliminary data.</text>
</comment>
<dbReference type="InterPro" id="IPR035100">
    <property type="entry name" value="TF_IIS-typ"/>
</dbReference>
<dbReference type="Gene3D" id="1.10.472.30">
    <property type="entry name" value="Transcription elongation factor S-II, central domain"/>
    <property type="match status" value="1"/>
</dbReference>
<dbReference type="RefSeq" id="XP_052946631.1">
    <property type="nucleotide sequence ID" value="XM_053088821.1"/>
</dbReference>
<dbReference type="InterPro" id="IPR036575">
    <property type="entry name" value="TFIIS_cen_dom_sf"/>
</dbReference>
<evidence type="ECO:0000313" key="13">
    <source>
        <dbReference type="Proteomes" id="UP001164286"/>
    </source>
</evidence>
<dbReference type="InterPro" id="IPR003618">
    <property type="entry name" value="TFIIS_cen_dom"/>
</dbReference>
<keyword evidence="13" id="KW-1185">Reference proteome</keyword>
<dbReference type="InterPro" id="IPR017923">
    <property type="entry name" value="TFIIS_N"/>
</dbReference>
<accession>A0AA38LWN6</accession>
<dbReference type="SMART" id="SM00440">
    <property type="entry name" value="ZnF_C2C2"/>
    <property type="match status" value="1"/>
</dbReference>
<evidence type="ECO:0000259" key="10">
    <source>
        <dbReference type="PROSITE" id="PS51319"/>
    </source>
</evidence>
<dbReference type="InterPro" id="IPR035441">
    <property type="entry name" value="TFIIS/LEDGF_dom_sf"/>
</dbReference>
<dbReference type="CDD" id="cd13749">
    <property type="entry name" value="Zn-ribbon_TFIIS"/>
    <property type="match status" value="1"/>
</dbReference>
<dbReference type="GO" id="GO:0008270">
    <property type="term" value="F:zinc ion binding"/>
    <property type="evidence" value="ECO:0007669"/>
    <property type="project" value="UniProtKB-KW"/>
</dbReference>
<dbReference type="FunFam" id="1.10.472.30:FF:000003">
    <property type="entry name" value="Transcription elongation factor S-II"/>
    <property type="match status" value="1"/>
</dbReference>
<feature type="compositionally biased region" description="Basic and acidic residues" evidence="8">
    <location>
        <begin position="138"/>
        <end position="170"/>
    </location>
</feature>
<dbReference type="Pfam" id="PF08711">
    <property type="entry name" value="Med26"/>
    <property type="match status" value="1"/>
</dbReference>
<dbReference type="Gene3D" id="2.20.25.10">
    <property type="match status" value="1"/>
</dbReference>
<dbReference type="AlphaFoldDB" id="A0AA38LWN6"/>
<evidence type="ECO:0000256" key="3">
    <source>
        <dbReference type="ARBA" id="ARBA00022771"/>
    </source>
</evidence>
<dbReference type="SUPFAM" id="SSF46942">
    <property type="entry name" value="Elongation factor TFIIS domain 2"/>
    <property type="match status" value="1"/>
</dbReference>
<evidence type="ECO:0000256" key="6">
    <source>
        <dbReference type="PROSITE-ProRule" id="PRU00472"/>
    </source>
</evidence>
<sequence>MAEQGSMDAETLLVVLKGLNDAISAGETATAVTLLQRMKEEVSPTEDLLRTTKAGSIMAKHRKNTNPEIGPLANEVMKLWKDVIEGQRKRKREAEEAAGKVAAPKKVKTEAGGAAAAAGVKAESGTASPAGGAVSTPPEREVKPLGKTKKAESSAVKEESKPAVKKEEAKTQVGNVNEEAIASGSGSRAGSPKPKAEPKFETIDKDRKVPRTAKADMMADIKAEDGGSRRGGEDPVRDKCVVMIYDALAGDSTASKDILAERAVSLERAVYEQFEYNTNNDYRAKIRSLFLNLKDKGNPGLRDKIVIGTLPAEHVVNMSKEEMASASVKALNEEIAKANLFKAKAVTEVQAETNAFKCSKCQQRRCSFYQMQTRSADEPMTNCGHKWKFC</sequence>
<evidence type="ECO:0000256" key="2">
    <source>
        <dbReference type="ARBA" id="ARBA00022723"/>
    </source>
</evidence>
<keyword evidence="3 6" id="KW-0863">Zinc-finger</keyword>
<evidence type="ECO:0000313" key="12">
    <source>
        <dbReference type="EMBL" id="KAI9636854.1"/>
    </source>
</evidence>
<feature type="region of interest" description="Disordered" evidence="8">
    <location>
        <begin position="117"/>
        <end position="235"/>
    </location>
</feature>
<feature type="domain" description="TFIIS N-terminal" evidence="10">
    <location>
        <begin position="10"/>
        <end position="87"/>
    </location>
</feature>
<dbReference type="PROSITE" id="PS51133">
    <property type="entry name" value="ZF_TFIIS_2"/>
    <property type="match status" value="1"/>
</dbReference>
<dbReference type="Proteomes" id="UP001164286">
    <property type="component" value="Unassembled WGS sequence"/>
</dbReference>
<protein>
    <submittedName>
        <fullName evidence="12">Transcription factor S-II, central domain-containing protein</fullName>
    </submittedName>
</protein>
<feature type="domain" description="TFIIS-type" evidence="9">
    <location>
        <begin position="354"/>
        <end position="388"/>
    </location>
</feature>
<gene>
    <name evidence="12" type="ORF">MKK02DRAFT_33952</name>
</gene>
<dbReference type="Pfam" id="PF01096">
    <property type="entry name" value="Zn_ribbon_TFIIS"/>
    <property type="match status" value="1"/>
</dbReference>
<proteinExistence type="predicted"/>
<dbReference type="InterPro" id="IPR003617">
    <property type="entry name" value="TFIIS/CRSP70_N_sub"/>
</dbReference>
<dbReference type="SMART" id="SM00510">
    <property type="entry name" value="TFS2M"/>
    <property type="match status" value="1"/>
</dbReference>
<evidence type="ECO:0000256" key="8">
    <source>
        <dbReference type="SAM" id="MobiDB-lite"/>
    </source>
</evidence>
<dbReference type="PROSITE" id="PS51321">
    <property type="entry name" value="TFIIS_CENTRAL"/>
    <property type="match status" value="1"/>
</dbReference>
<dbReference type="GO" id="GO:0031440">
    <property type="term" value="P:regulation of mRNA 3'-end processing"/>
    <property type="evidence" value="ECO:0007669"/>
    <property type="project" value="TreeGrafter"/>
</dbReference>
<dbReference type="EMBL" id="JAKWFO010000005">
    <property type="protein sequence ID" value="KAI9636854.1"/>
    <property type="molecule type" value="Genomic_DNA"/>
</dbReference>
<evidence type="ECO:0000256" key="4">
    <source>
        <dbReference type="ARBA" id="ARBA00022833"/>
    </source>
</evidence>
<comment type="subcellular location">
    <subcellularLocation>
        <location evidence="1 7">Nucleus</location>
    </subcellularLocation>
</comment>
<feature type="domain" description="TFIIS central" evidence="11">
    <location>
        <begin position="236"/>
        <end position="351"/>
    </location>
</feature>
<keyword evidence="5 7" id="KW-0539">Nucleus</keyword>
<name>A0AA38LWN6_9TREE</name>
<evidence type="ECO:0000259" key="9">
    <source>
        <dbReference type="PROSITE" id="PS51133"/>
    </source>
</evidence>
<evidence type="ECO:0000256" key="7">
    <source>
        <dbReference type="PROSITE-ProRule" id="PRU00649"/>
    </source>
</evidence>
<dbReference type="PANTHER" id="PTHR11477">
    <property type="entry name" value="TRANSCRIPTION FACTOR S-II ZINC FINGER DOMAIN-CONTAINING PROTEIN"/>
    <property type="match status" value="1"/>
</dbReference>
<dbReference type="GeneID" id="77728026"/>
<dbReference type="PROSITE" id="PS51319">
    <property type="entry name" value="TFIIS_N"/>
    <property type="match status" value="1"/>
</dbReference>
<dbReference type="InterPro" id="IPR001222">
    <property type="entry name" value="Znf_TFIIS"/>
</dbReference>
<dbReference type="SUPFAM" id="SSF47676">
    <property type="entry name" value="Conserved domain common to transcription factors TFIIS, elongin A, CRSP70"/>
    <property type="match status" value="1"/>
</dbReference>
<feature type="compositionally biased region" description="Low complexity" evidence="8">
    <location>
        <begin position="117"/>
        <end position="127"/>
    </location>
</feature>
<feature type="compositionally biased region" description="Low complexity" evidence="8">
    <location>
        <begin position="180"/>
        <end position="191"/>
    </location>
</feature>
<organism evidence="12 13">
    <name type="scientific">Dioszegia hungarica</name>
    <dbReference type="NCBI Taxonomy" id="4972"/>
    <lineage>
        <taxon>Eukaryota</taxon>
        <taxon>Fungi</taxon>
        <taxon>Dikarya</taxon>
        <taxon>Basidiomycota</taxon>
        <taxon>Agaricomycotina</taxon>
        <taxon>Tremellomycetes</taxon>
        <taxon>Tremellales</taxon>
        <taxon>Bulleribasidiaceae</taxon>
        <taxon>Dioszegia</taxon>
    </lineage>
</organism>
<dbReference type="SUPFAM" id="SSF57783">
    <property type="entry name" value="Zinc beta-ribbon"/>
    <property type="match status" value="1"/>
</dbReference>
<keyword evidence="4" id="KW-0862">Zinc</keyword>
<dbReference type="GO" id="GO:0031564">
    <property type="term" value="P:transcription antitermination"/>
    <property type="evidence" value="ECO:0007669"/>
    <property type="project" value="TreeGrafter"/>
</dbReference>
<dbReference type="Gene3D" id="1.20.930.10">
    <property type="entry name" value="Conserved domain common to transcription factors TFIIS, elongin A, CRSP70"/>
    <property type="match status" value="1"/>
</dbReference>
<evidence type="ECO:0000259" key="11">
    <source>
        <dbReference type="PROSITE" id="PS51321"/>
    </source>
</evidence>
<dbReference type="SMART" id="SM00509">
    <property type="entry name" value="TFS2N"/>
    <property type="match status" value="1"/>
</dbReference>
<dbReference type="GO" id="GO:0000977">
    <property type="term" value="F:RNA polymerase II transcription regulatory region sequence-specific DNA binding"/>
    <property type="evidence" value="ECO:0007669"/>
    <property type="project" value="TreeGrafter"/>
</dbReference>
<dbReference type="GO" id="GO:0006368">
    <property type="term" value="P:transcription elongation by RNA polymerase II"/>
    <property type="evidence" value="ECO:0007669"/>
    <property type="project" value="TreeGrafter"/>
</dbReference>
<dbReference type="PIRSF" id="PIRSF006704">
    <property type="entry name" value="TF_IIS"/>
    <property type="match status" value="1"/>
</dbReference>
<feature type="compositionally biased region" description="Basic and acidic residues" evidence="8">
    <location>
        <begin position="194"/>
        <end position="235"/>
    </location>
</feature>